<protein>
    <recommendedName>
        <fullName evidence="1">Trk system potassium uptake protein TrkA</fullName>
    </recommendedName>
</protein>
<evidence type="ECO:0000259" key="7">
    <source>
        <dbReference type="PROSITE" id="PS51201"/>
    </source>
</evidence>
<evidence type="ECO:0000256" key="4">
    <source>
        <dbReference type="ARBA" id="ARBA00022958"/>
    </source>
</evidence>
<dbReference type="Proteomes" id="UP000603545">
    <property type="component" value="Unassembled WGS sequence"/>
</dbReference>
<sequence length="454" mass="50024">MKVVIIGAGEVGFNVASRLVNENKDVVVIDKDHEAIRRVSDNIDAQVVNGSGSSPISLDEAGLKDAEILLAVTNSDEANLVACLVADILSPSTKKLARVRNADFDQYHDNFRKYAPHIDTLINPEIEVVKTIDRMMNMPGVVDVGEFADGRIKFIAIRLDKDARLAGTRLSELFSISEKQRPLIVAVIREEKLIIPSGDDALLAGDLVYFICEEEKLLDTLAVFDKHAEPVQRVLIIGGGKIGIRLARLLDEKSIYTKIIEKNPDRCAKLAERLNKVVVLHGDGSDQELLKEENIQDVDVVVTLTDDEEINILASLLAKQMGARKTITKISKFSYFPLMSTIGIEQVVSPRLSAINTILQHIRRGKVLSSISIKGEQAEFMEAVALETSDIVGKPLKNIFFPKGALVAGIIREENFVIPTGDSIVNPGDMIIIFARKQAVPKVEKILAVKLEYF</sequence>
<dbReference type="InterPro" id="IPR006036">
    <property type="entry name" value="K_uptake_TrkA"/>
</dbReference>
<dbReference type="NCBIfam" id="NF007030">
    <property type="entry name" value="PRK09496.1-1"/>
    <property type="match status" value="1"/>
</dbReference>
<dbReference type="InterPro" id="IPR006037">
    <property type="entry name" value="RCK_C"/>
</dbReference>
<feature type="domain" description="RCK C-terminal" evidence="8">
    <location>
        <begin position="142"/>
        <end position="227"/>
    </location>
</feature>
<feature type="domain" description="RCK N-terminal" evidence="7">
    <location>
        <begin position="1"/>
        <end position="122"/>
    </location>
</feature>
<dbReference type="NCBIfam" id="NF007031">
    <property type="entry name" value="PRK09496.1-2"/>
    <property type="match status" value="1"/>
</dbReference>
<dbReference type="NCBIfam" id="NF007041">
    <property type="entry name" value="PRK09496.3-4"/>
    <property type="match status" value="1"/>
</dbReference>
<dbReference type="NCBIfam" id="NF007039">
    <property type="entry name" value="PRK09496.3-2"/>
    <property type="match status" value="1"/>
</dbReference>
<dbReference type="AlphaFoldDB" id="A0A8J6N592"/>
<proteinExistence type="predicted"/>
<evidence type="ECO:0000256" key="1">
    <source>
        <dbReference type="ARBA" id="ARBA00017378"/>
    </source>
</evidence>
<evidence type="ECO:0000259" key="8">
    <source>
        <dbReference type="PROSITE" id="PS51202"/>
    </source>
</evidence>
<gene>
    <name evidence="9" type="primary">trkA</name>
    <name evidence="9" type="ORF">H8E80_06070</name>
</gene>
<dbReference type="PANTHER" id="PTHR43833">
    <property type="entry name" value="POTASSIUM CHANNEL PROTEIN 2-RELATED-RELATED"/>
    <property type="match status" value="1"/>
</dbReference>
<dbReference type="SUPFAM" id="SSF51735">
    <property type="entry name" value="NAD(P)-binding Rossmann-fold domains"/>
    <property type="match status" value="2"/>
</dbReference>
<dbReference type="Pfam" id="PF02254">
    <property type="entry name" value="TrkA_N"/>
    <property type="match status" value="2"/>
</dbReference>
<keyword evidence="4" id="KW-0630">Potassium</keyword>
<dbReference type="PROSITE" id="PS51201">
    <property type="entry name" value="RCK_N"/>
    <property type="match status" value="2"/>
</dbReference>
<evidence type="ECO:0000313" key="10">
    <source>
        <dbReference type="Proteomes" id="UP000603545"/>
    </source>
</evidence>
<dbReference type="PRINTS" id="PR00335">
    <property type="entry name" value="KUPTAKETRKA"/>
</dbReference>
<evidence type="ECO:0000313" key="9">
    <source>
        <dbReference type="EMBL" id="MBC8199594.1"/>
    </source>
</evidence>
<dbReference type="InterPro" id="IPR036291">
    <property type="entry name" value="NAD(P)-bd_dom_sf"/>
</dbReference>
<keyword evidence="5" id="KW-0520">NAD</keyword>
<dbReference type="GO" id="GO:0005886">
    <property type="term" value="C:plasma membrane"/>
    <property type="evidence" value="ECO:0007669"/>
    <property type="project" value="InterPro"/>
</dbReference>
<evidence type="ECO:0000256" key="3">
    <source>
        <dbReference type="ARBA" id="ARBA00022538"/>
    </source>
</evidence>
<accession>A0A8J6N592</accession>
<dbReference type="EMBL" id="JACNLL010000056">
    <property type="protein sequence ID" value="MBC8199594.1"/>
    <property type="molecule type" value="Genomic_DNA"/>
</dbReference>
<dbReference type="Gene3D" id="3.40.50.720">
    <property type="entry name" value="NAD(P)-binding Rossmann-like Domain"/>
    <property type="match status" value="2"/>
</dbReference>
<dbReference type="PANTHER" id="PTHR43833:SF5">
    <property type="entry name" value="TRK SYSTEM POTASSIUM UPTAKE PROTEIN TRKA"/>
    <property type="match status" value="1"/>
</dbReference>
<dbReference type="PROSITE" id="PS51202">
    <property type="entry name" value="RCK_C"/>
    <property type="match status" value="2"/>
</dbReference>
<keyword evidence="3" id="KW-0633">Potassium transport</keyword>
<evidence type="ECO:0000256" key="6">
    <source>
        <dbReference type="ARBA" id="ARBA00023065"/>
    </source>
</evidence>
<dbReference type="NCBIfam" id="NF007032">
    <property type="entry name" value="PRK09496.1-4"/>
    <property type="match status" value="1"/>
</dbReference>
<dbReference type="Gene3D" id="3.30.70.1450">
    <property type="entry name" value="Regulator of K+ conductance, C-terminal domain"/>
    <property type="match status" value="2"/>
</dbReference>
<dbReference type="SUPFAM" id="SSF116726">
    <property type="entry name" value="TrkA C-terminal domain-like"/>
    <property type="match status" value="2"/>
</dbReference>
<feature type="domain" description="RCK C-terminal" evidence="8">
    <location>
        <begin position="368"/>
        <end position="449"/>
    </location>
</feature>
<evidence type="ECO:0000256" key="5">
    <source>
        <dbReference type="ARBA" id="ARBA00023027"/>
    </source>
</evidence>
<feature type="domain" description="RCK N-terminal" evidence="7">
    <location>
        <begin position="231"/>
        <end position="348"/>
    </location>
</feature>
<dbReference type="InterPro" id="IPR036721">
    <property type="entry name" value="RCK_C_sf"/>
</dbReference>
<comment type="caution">
    <text evidence="9">The sequence shown here is derived from an EMBL/GenBank/DDBJ whole genome shotgun (WGS) entry which is preliminary data.</text>
</comment>
<dbReference type="InterPro" id="IPR003148">
    <property type="entry name" value="RCK_N"/>
</dbReference>
<organism evidence="9 10">
    <name type="scientific">Candidatus Desulfaltia bathyphila</name>
    <dbReference type="NCBI Taxonomy" id="2841697"/>
    <lineage>
        <taxon>Bacteria</taxon>
        <taxon>Pseudomonadati</taxon>
        <taxon>Thermodesulfobacteriota</taxon>
        <taxon>Desulfobacteria</taxon>
        <taxon>Desulfobacterales</taxon>
        <taxon>Desulfobacterales incertae sedis</taxon>
        <taxon>Candidatus Desulfaltia</taxon>
    </lineage>
</organism>
<evidence type="ECO:0000256" key="2">
    <source>
        <dbReference type="ARBA" id="ARBA00022448"/>
    </source>
</evidence>
<dbReference type="InterPro" id="IPR050721">
    <property type="entry name" value="Trk_Ktr_HKT_K-transport"/>
</dbReference>
<name>A0A8J6N592_9BACT</name>
<keyword evidence="2" id="KW-0813">Transport</keyword>
<keyword evidence="6" id="KW-0406">Ion transport</keyword>
<dbReference type="Pfam" id="PF02080">
    <property type="entry name" value="TrkA_C"/>
    <property type="match status" value="2"/>
</dbReference>
<reference evidence="9 10" key="1">
    <citation type="submission" date="2020-08" db="EMBL/GenBank/DDBJ databases">
        <title>Bridging the membrane lipid divide: bacteria of the FCB group superphylum have the potential to synthesize archaeal ether lipids.</title>
        <authorList>
            <person name="Villanueva L."/>
            <person name="Von Meijenfeldt F.A.B."/>
            <person name="Westbye A.B."/>
            <person name="Yadav S."/>
            <person name="Hopmans E.C."/>
            <person name="Dutilh B.E."/>
            <person name="Sinninghe Damste J.S."/>
        </authorList>
    </citation>
    <scope>NUCLEOTIDE SEQUENCE [LARGE SCALE GENOMIC DNA]</scope>
    <source>
        <strain evidence="9">NIOZ-UU82</strain>
    </source>
</reference>
<dbReference type="GO" id="GO:0015079">
    <property type="term" value="F:potassium ion transmembrane transporter activity"/>
    <property type="evidence" value="ECO:0007669"/>
    <property type="project" value="InterPro"/>
</dbReference>